<protein>
    <submittedName>
        <fullName evidence="1">Uncharacterized protein</fullName>
    </submittedName>
</protein>
<dbReference type="EMBL" id="JAIWYP010000010">
    <property type="protein sequence ID" value="KAH3747201.1"/>
    <property type="molecule type" value="Genomic_DNA"/>
</dbReference>
<proteinExistence type="predicted"/>
<evidence type="ECO:0000313" key="2">
    <source>
        <dbReference type="Proteomes" id="UP000828390"/>
    </source>
</evidence>
<reference evidence="1" key="1">
    <citation type="journal article" date="2019" name="bioRxiv">
        <title>The Genome of the Zebra Mussel, Dreissena polymorpha: A Resource for Invasive Species Research.</title>
        <authorList>
            <person name="McCartney M.A."/>
            <person name="Auch B."/>
            <person name="Kono T."/>
            <person name="Mallez S."/>
            <person name="Zhang Y."/>
            <person name="Obille A."/>
            <person name="Becker A."/>
            <person name="Abrahante J.E."/>
            <person name="Garbe J."/>
            <person name="Badalamenti J.P."/>
            <person name="Herman A."/>
            <person name="Mangelson H."/>
            <person name="Liachko I."/>
            <person name="Sullivan S."/>
            <person name="Sone E.D."/>
            <person name="Koren S."/>
            <person name="Silverstein K.A.T."/>
            <person name="Beckman K.B."/>
            <person name="Gohl D.M."/>
        </authorList>
    </citation>
    <scope>NUCLEOTIDE SEQUENCE</scope>
    <source>
        <strain evidence="1">Duluth1</strain>
        <tissue evidence="1">Whole animal</tissue>
    </source>
</reference>
<dbReference type="AlphaFoldDB" id="A0A9D4DE30"/>
<reference evidence="1" key="2">
    <citation type="submission" date="2020-11" db="EMBL/GenBank/DDBJ databases">
        <authorList>
            <person name="McCartney M.A."/>
            <person name="Auch B."/>
            <person name="Kono T."/>
            <person name="Mallez S."/>
            <person name="Becker A."/>
            <person name="Gohl D.M."/>
            <person name="Silverstein K.A.T."/>
            <person name="Koren S."/>
            <person name="Bechman K.B."/>
            <person name="Herman A."/>
            <person name="Abrahante J.E."/>
            <person name="Garbe J."/>
        </authorList>
    </citation>
    <scope>NUCLEOTIDE SEQUENCE</scope>
    <source>
        <strain evidence="1">Duluth1</strain>
        <tissue evidence="1">Whole animal</tissue>
    </source>
</reference>
<keyword evidence="2" id="KW-1185">Reference proteome</keyword>
<name>A0A9D4DE30_DREPO</name>
<sequence>MFPNIASDTVGKSVQPTTNQSDIKLTLQQNCINELLELRTAYELLQNRFGDASSV</sequence>
<evidence type="ECO:0000313" key="1">
    <source>
        <dbReference type="EMBL" id="KAH3747201.1"/>
    </source>
</evidence>
<comment type="caution">
    <text evidence="1">The sequence shown here is derived from an EMBL/GenBank/DDBJ whole genome shotgun (WGS) entry which is preliminary data.</text>
</comment>
<organism evidence="1 2">
    <name type="scientific">Dreissena polymorpha</name>
    <name type="common">Zebra mussel</name>
    <name type="synonym">Mytilus polymorpha</name>
    <dbReference type="NCBI Taxonomy" id="45954"/>
    <lineage>
        <taxon>Eukaryota</taxon>
        <taxon>Metazoa</taxon>
        <taxon>Spiralia</taxon>
        <taxon>Lophotrochozoa</taxon>
        <taxon>Mollusca</taxon>
        <taxon>Bivalvia</taxon>
        <taxon>Autobranchia</taxon>
        <taxon>Heteroconchia</taxon>
        <taxon>Euheterodonta</taxon>
        <taxon>Imparidentia</taxon>
        <taxon>Neoheterodontei</taxon>
        <taxon>Myida</taxon>
        <taxon>Dreissenoidea</taxon>
        <taxon>Dreissenidae</taxon>
        <taxon>Dreissena</taxon>
    </lineage>
</organism>
<dbReference type="Proteomes" id="UP000828390">
    <property type="component" value="Unassembled WGS sequence"/>
</dbReference>
<accession>A0A9D4DE30</accession>
<gene>
    <name evidence="1" type="ORF">DPMN_181622</name>
</gene>